<feature type="compositionally biased region" description="Basic and acidic residues" evidence="3">
    <location>
        <begin position="16"/>
        <end position="25"/>
    </location>
</feature>
<organism evidence="4 5">
    <name type="scientific">Phakopsora pachyrhizi</name>
    <name type="common">Asian soybean rust disease fungus</name>
    <dbReference type="NCBI Taxonomy" id="170000"/>
    <lineage>
        <taxon>Eukaryota</taxon>
        <taxon>Fungi</taxon>
        <taxon>Dikarya</taxon>
        <taxon>Basidiomycota</taxon>
        <taxon>Pucciniomycotina</taxon>
        <taxon>Pucciniomycetes</taxon>
        <taxon>Pucciniales</taxon>
        <taxon>Phakopsoraceae</taxon>
        <taxon>Phakopsora</taxon>
    </lineage>
</organism>
<accession>A0AAV0BPD6</accession>
<dbReference type="EMBL" id="CALTRL010005951">
    <property type="protein sequence ID" value="CAH7688073.1"/>
    <property type="molecule type" value="Genomic_DNA"/>
</dbReference>
<evidence type="ECO:0000313" key="5">
    <source>
        <dbReference type="Proteomes" id="UP001153365"/>
    </source>
</evidence>
<comment type="similarity">
    <text evidence="1 2">Belongs to the eIF-2B alpha/beta/delta subunits family.</text>
</comment>
<dbReference type="InterPro" id="IPR037171">
    <property type="entry name" value="NagB/RpiA_transferase-like"/>
</dbReference>
<reference evidence="4" key="1">
    <citation type="submission" date="2022-06" db="EMBL/GenBank/DDBJ databases">
        <authorList>
            <consortium name="SYNGENTA / RWTH Aachen University"/>
        </authorList>
    </citation>
    <scope>NUCLEOTIDE SEQUENCE</scope>
</reference>
<dbReference type="GO" id="GO:0019509">
    <property type="term" value="P:L-methionine salvage from methylthioadenosine"/>
    <property type="evidence" value="ECO:0007669"/>
    <property type="project" value="TreeGrafter"/>
</dbReference>
<dbReference type="PANTHER" id="PTHR43475:SF3">
    <property type="entry name" value="TRANSLATION INITIATION FACTOR EIF-2B SUBUNIT FAMILY PROTEIN (AFU_ORTHOLOGUE AFUA_2G14290)"/>
    <property type="match status" value="1"/>
</dbReference>
<name>A0AAV0BPD6_PHAPC</name>
<comment type="caution">
    <text evidence="4">The sequence shown here is derived from an EMBL/GenBank/DDBJ whole genome shotgun (WGS) entry which is preliminary data.</text>
</comment>
<dbReference type="AlphaFoldDB" id="A0AAV0BPD6"/>
<dbReference type="SUPFAM" id="SSF100950">
    <property type="entry name" value="NagB/RpiA/CoA transferase-like"/>
    <property type="match status" value="2"/>
</dbReference>
<keyword evidence="5" id="KW-1185">Reference proteome</keyword>
<dbReference type="GO" id="GO:0046523">
    <property type="term" value="F:S-methyl-5-thioribose-1-phosphate isomerase activity"/>
    <property type="evidence" value="ECO:0007669"/>
    <property type="project" value="TreeGrafter"/>
</dbReference>
<evidence type="ECO:0000256" key="1">
    <source>
        <dbReference type="ARBA" id="ARBA00007251"/>
    </source>
</evidence>
<dbReference type="Gene3D" id="3.40.50.10470">
    <property type="entry name" value="Translation initiation factor eif-2b, domain 2"/>
    <property type="match status" value="1"/>
</dbReference>
<evidence type="ECO:0008006" key="6">
    <source>
        <dbReference type="Google" id="ProtNLM"/>
    </source>
</evidence>
<feature type="region of interest" description="Disordered" evidence="3">
    <location>
        <begin position="1"/>
        <end position="54"/>
    </location>
</feature>
<dbReference type="PANTHER" id="PTHR43475">
    <property type="entry name" value="METHYLTHIORIBOSE-1-PHOSPHATE ISOMERASE"/>
    <property type="match status" value="1"/>
</dbReference>
<evidence type="ECO:0000256" key="3">
    <source>
        <dbReference type="SAM" id="MobiDB-lite"/>
    </source>
</evidence>
<proteinExistence type="inferred from homology"/>
<dbReference type="Pfam" id="PF01008">
    <property type="entry name" value="IF-2B"/>
    <property type="match status" value="1"/>
</dbReference>
<evidence type="ECO:0000256" key="2">
    <source>
        <dbReference type="RuleBase" id="RU003814"/>
    </source>
</evidence>
<sequence length="726" mass="82399">MLGPPRDWSRRRGRNNSKERQESSKHQINNSQSKKQQSSVLAGGDPTGSVGTHAKAKAQVKFELSHGHDQDQLSTKQTDQSSPLIVISFITRGSNFSDRAQGTELLFYKPKTSLTKPNQSNCTSSCLKKIQKPSNPTPWTFLFIEAGSTKDDKPDELSRRSIDRVLSPPDDKLQIVRISKPLRWNSTTTLVSLMYKIIPEEKKTKKVDWIKMGTESYYWSKIAGLYSAVENNLVSTALAAIYFPVALNIGYQEIFQQDSLGRTDLISLKVLEILCLCVQAGYARDGFRFYPTSAQPFKLEGNSDRDFKLRIWSYWTEVICWHLIRCKPTFEVSVQHSLNKVLAVVRPAVRDEKVTVEGLEKLMVETIAQEADRCRSSIENLVDHGLSEVLERSSISGPLHIFTLGSSSATYGILSNLVKYYLSRAKWKTLPTLDESTSTLSITITESRPFHEGVILANKLNEIIQAHQPNLTKSKSDKHLKQQRTTTFNVYDKDIREFYLDPSHQRNVEMFDGNSAKEYKPAEIEFEVNDQKISGRLDDLLKNFNASKVCEAEEVKFMIELTSEAAIWSAFMNCRVNGILLLAADRILPNGNAICKLGSASAACMAQSFKISVLVLCRTDRIHRFEDQKLSFDDNDSDGEQHIKMIRSHLTKSWRMLFKSDFVDEVEKKVTIFSKTGHSLVYEEVQMEWINNYVTDSGICGIEKILEIGLALEDLNHLIWEDEDMV</sequence>
<dbReference type="InterPro" id="IPR042529">
    <property type="entry name" value="IF_2B-like_C"/>
</dbReference>
<dbReference type="Proteomes" id="UP001153365">
    <property type="component" value="Unassembled WGS sequence"/>
</dbReference>
<gene>
    <name evidence="4" type="ORF">PPACK8108_LOCUS22975</name>
</gene>
<feature type="compositionally biased region" description="Low complexity" evidence="3">
    <location>
        <begin position="26"/>
        <end position="39"/>
    </location>
</feature>
<protein>
    <recommendedName>
        <fullName evidence="6">Histone acetyltransferase</fullName>
    </recommendedName>
</protein>
<evidence type="ECO:0000313" key="4">
    <source>
        <dbReference type="EMBL" id="CAH7688073.1"/>
    </source>
</evidence>
<dbReference type="InterPro" id="IPR000649">
    <property type="entry name" value="IF-2B-related"/>
</dbReference>